<evidence type="ECO:0000313" key="1">
    <source>
        <dbReference type="EMBL" id="PBK83816.1"/>
    </source>
</evidence>
<keyword evidence="2" id="KW-1185">Reference proteome</keyword>
<sequence length="231" mass="25750">MTIVIKSNSDSEGKFKFVKCLERPNDPNMQALTSRMSETTLVTSVSSETNVNPTTGDGNLVTKHIYSQGYSKSGQDHTLYTVQSYFISDWSLAARISQTNGHTVKALKEHKKRQTPTAVYTVLRFSRIPAMFKTPNLSSRDSCQAEPGSIPVFSELLSRESNYDMPLSHAHFLFSLEASIQTLGIIDAMAGSFETLQLTWEKFRLALRNSAVEIELVIKQSNPLHCVIIIA</sequence>
<proteinExistence type="predicted"/>
<accession>A0A2H3D8L1</accession>
<dbReference type="AlphaFoldDB" id="A0A2H3D8L1"/>
<organism evidence="1 2">
    <name type="scientific">Armillaria gallica</name>
    <name type="common">Bulbous honey fungus</name>
    <name type="synonym">Armillaria bulbosa</name>
    <dbReference type="NCBI Taxonomy" id="47427"/>
    <lineage>
        <taxon>Eukaryota</taxon>
        <taxon>Fungi</taxon>
        <taxon>Dikarya</taxon>
        <taxon>Basidiomycota</taxon>
        <taxon>Agaricomycotina</taxon>
        <taxon>Agaricomycetes</taxon>
        <taxon>Agaricomycetidae</taxon>
        <taxon>Agaricales</taxon>
        <taxon>Marasmiineae</taxon>
        <taxon>Physalacriaceae</taxon>
        <taxon>Armillaria</taxon>
    </lineage>
</organism>
<evidence type="ECO:0000313" key="2">
    <source>
        <dbReference type="Proteomes" id="UP000217790"/>
    </source>
</evidence>
<name>A0A2H3D8L1_ARMGA</name>
<dbReference type="Proteomes" id="UP000217790">
    <property type="component" value="Unassembled WGS sequence"/>
</dbReference>
<dbReference type="InParanoid" id="A0A2H3D8L1"/>
<dbReference type="EMBL" id="KZ293703">
    <property type="protein sequence ID" value="PBK83816.1"/>
    <property type="molecule type" value="Genomic_DNA"/>
</dbReference>
<protein>
    <submittedName>
        <fullName evidence="1">Uncharacterized protein</fullName>
    </submittedName>
</protein>
<reference evidence="2" key="1">
    <citation type="journal article" date="2017" name="Nat. Ecol. Evol.">
        <title>Genome expansion and lineage-specific genetic innovations in the forest pathogenic fungi Armillaria.</title>
        <authorList>
            <person name="Sipos G."/>
            <person name="Prasanna A.N."/>
            <person name="Walter M.C."/>
            <person name="O'Connor E."/>
            <person name="Balint B."/>
            <person name="Krizsan K."/>
            <person name="Kiss B."/>
            <person name="Hess J."/>
            <person name="Varga T."/>
            <person name="Slot J."/>
            <person name="Riley R."/>
            <person name="Boka B."/>
            <person name="Rigling D."/>
            <person name="Barry K."/>
            <person name="Lee J."/>
            <person name="Mihaltcheva S."/>
            <person name="LaButti K."/>
            <person name="Lipzen A."/>
            <person name="Waldron R."/>
            <person name="Moloney N.M."/>
            <person name="Sperisen C."/>
            <person name="Kredics L."/>
            <person name="Vagvoelgyi C."/>
            <person name="Patrignani A."/>
            <person name="Fitzpatrick D."/>
            <person name="Nagy I."/>
            <person name="Doyle S."/>
            <person name="Anderson J.B."/>
            <person name="Grigoriev I.V."/>
            <person name="Gueldener U."/>
            <person name="Muensterkoetter M."/>
            <person name="Nagy L.G."/>
        </authorList>
    </citation>
    <scope>NUCLEOTIDE SEQUENCE [LARGE SCALE GENOMIC DNA]</scope>
    <source>
        <strain evidence="2">Ar21-2</strain>
    </source>
</reference>
<gene>
    <name evidence="1" type="ORF">ARMGADRAFT_1037633</name>
</gene>